<reference evidence="7 8" key="1">
    <citation type="submission" date="2019-12" db="EMBL/GenBank/DDBJ databases">
        <title>Genomic-based taxomic classification of the family Erythrobacteraceae.</title>
        <authorList>
            <person name="Xu L."/>
        </authorList>
    </citation>
    <scope>NUCLEOTIDE SEQUENCE [LARGE SCALE GENOMIC DNA]</scope>
    <source>
        <strain evidence="7 8">MCCC 1K02066</strain>
    </source>
</reference>
<evidence type="ECO:0000256" key="2">
    <source>
        <dbReference type="ARBA" id="ARBA00022475"/>
    </source>
</evidence>
<dbReference type="GO" id="GO:0015385">
    <property type="term" value="F:sodium:proton antiporter activity"/>
    <property type="evidence" value="ECO:0007669"/>
    <property type="project" value="UniProtKB-UniRule"/>
</dbReference>
<evidence type="ECO:0000313" key="7">
    <source>
        <dbReference type="EMBL" id="MXP42553.1"/>
    </source>
</evidence>
<keyword evidence="4 6" id="KW-1133">Transmembrane helix</keyword>
<dbReference type="EMBL" id="WTYK01000008">
    <property type="protein sequence ID" value="MXP42553.1"/>
    <property type="molecule type" value="Genomic_DNA"/>
</dbReference>
<comment type="subcellular location">
    <subcellularLocation>
        <location evidence="1">Cell inner membrane</location>
        <topology evidence="1">Multi-pass membrane protein</topology>
    </subcellularLocation>
    <subcellularLocation>
        <location evidence="6">Cell membrane</location>
        <topology evidence="6">Multi-pass membrane protein</topology>
    </subcellularLocation>
</comment>
<proteinExistence type="inferred from homology"/>
<feature type="transmembrane region" description="Helical" evidence="6">
    <location>
        <begin position="311"/>
        <end position="334"/>
    </location>
</feature>
<dbReference type="PANTHER" id="PTHR30341">
    <property type="entry name" value="SODIUM ION/PROTON ANTIPORTER NHAA-RELATED"/>
    <property type="match status" value="1"/>
</dbReference>
<feature type="transmembrane region" description="Helical" evidence="6">
    <location>
        <begin position="195"/>
        <end position="212"/>
    </location>
</feature>
<feature type="transmembrane region" description="Helical" evidence="6">
    <location>
        <begin position="346"/>
        <end position="369"/>
    </location>
</feature>
<feature type="transmembrane region" description="Helical" evidence="6">
    <location>
        <begin position="248"/>
        <end position="266"/>
    </location>
</feature>
<feature type="transmembrane region" description="Helical" evidence="6">
    <location>
        <begin position="117"/>
        <end position="135"/>
    </location>
</feature>
<evidence type="ECO:0000313" key="8">
    <source>
        <dbReference type="Proteomes" id="UP000469159"/>
    </source>
</evidence>
<keyword evidence="6" id="KW-0406">Ion transport</keyword>
<dbReference type="GO" id="GO:0006885">
    <property type="term" value="P:regulation of pH"/>
    <property type="evidence" value="ECO:0007669"/>
    <property type="project" value="UniProtKB-UniRule"/>
</dbReference>
<evidence type="ECO:0000256" key="4">
    <source>
        <dbReference type="ARBA" id="ARBA00022989"/>
    </source>
</evidence>
<organism evidence="7 8">
    <name type="scientific">Croceibacterium soli</name>
    <dbReference type="NCBI Taxonomy" id="1739690"/>
    <lineage>
        <taxon>Bacteria</taxon>
        <taxon>Pseudomonadati</taxon>
        <taxon>Pseudomonadota</taxon>
        <taxon>Alphaproteobacteria</taxon>
        <taxon>Sphingomonadales</taxon>
        <taxon>Erythrobacteraceae</taxon>
        <taxon>Croceibacterium</taxon>
    </lineage>
</organism>
<feature type="transmembrane region" description="Helical" evidence="6">
    <location>
        <begin position="218"/>
        <end position="236"/>
    </location>
</feature>
<keyword evidence="6" id="KW-0813">Transport</keyword>
<evidence type="ECO:0000256" key="3">
    <source>
        <dbReference type="ARBA" id="ARBA00022692"/>
    </source>
</evidence>
<evidence type="ECO:0000256" key="1">
    <source>
        <dbReference type="ARBA" id="ARBA00004429"/>
    </source>
</evidence>
<comment type="similarity">
    <text evidence="6">Belongs to the NhaA Na(+)/H(+) (TC 2.A.33) antiporter family.</text>
</comment>
<dbReference type="Proteomes" id="UP000469159">
    <property type="component" value="Unassembled WGS sequence"/>
</dbReference>
<keyword evidence="6" id="KW-0915">Sodium</keyword>
<dbReference type="Pfam" id="PF06965">
    <property type="entry name" value="Na_H_antiport_1"/>
    <property type="match status" value="1"/>
</dbReference>
<comment type="caution">
    <text evidence="7">The sequence shown here is derived from an EMBL/GenBank/DDBJ whole genome shotgun (WGS) entry which is preliminary data.</text>
</comment>
<feature type="transmembrane region" description="Helical" evidence="6">
    <location>
        <begin position="144"/>
        <end position="165"/>
    </location>
</feature>
<dbReference type="HAMAP" id="MF_01844">
    <property type="entry name" value="NhaA"/>
    <property type="match status" value="1"/>
</dbReference>
<evidence type="ECO:0000256" key="6">
    <source>
        <dbReference type="HAMAP-Rule" id="MF_01844"/>
    </source>
</evidence>
<keyword evidence="3 6" id="KW-0812">Transmembrane</keyword>
<dbReference type="OrthoDB" id="9808135at2"/>
<sequence length="399" mass="41495">MASENIASHERNAGLLLIAAAGLALVLANTPVGETYHAILHAKLGPLTVHYWIADALMAVFFLLVGLEVKREWFDGQLATASARRLPMVAAVGGMAVPALVYLLIAGSDAALTNGWAIPAATDIAFALGVLALIGSRAPASIKLLLVTIAIIDDIGAVAIIAVFYTAELDLVALLASALILGAMFGLNRAGVCKLWPYLVGFVLLWLAVYQSGVHATIAGVLAALTVPLGQGQAHSPLKKLEHKIHPLVMFGVVPLFGFASAGVTIGSGNSLFSTLPLAIASGLFLGKQLGVLGAVWLAHRTGFARKPAELGWWHMYAAALLCGIGFTMSLFIGDLAFDDSALVDAAKIGTLAGSVLAIAAAIIVLRLAPARVSAVSDQDEADEIFGENFPEEPQLDQT</sequence>
<keyword evidence="6" id="KW-0050">Antiport</keyword>
<dbReference type="AlphaFoldDB" id="A0A6I4UY92"/>
<feature type="transmembrane region" description="Helical" evidence="6">
    <location>
        <begin position="278"/>
        <end position="299"/>
    </location>
</feature>
<keyword evidence="5 6" id="KW-0472">Membrane</keyword>
<dbReference type="InterPro" id="IPR023171">
    <property type="entry name" value="Na/H_antiporter_dom_sf"/>
</dbReference>
<protein>
    <recommendedName>
        <fullName evidence="6">Na(+)/H(+) antiporter NhaA</fullName>
    </recommendedName>
    <alternativeName>
        <fullName evidence="6">Sodium/proton antiporter NhaA</fullName>
    </alternativeName>
</protein>
<feature type="transmembrane region" description="Helical" evidence="6">
    <location>
        <begin position="171"/>
        <end position="188"/>
    </location>
</feature>
<evidence type="ECO:0000256" key="5">
    <source>
        <dbReference type="ARBA" id="ARBA00023136"/>
    </source>
</evidence>
<name>A0A6I4UY92_9SPHN</name>
<feature type="transmembrane region" description="Helical" evidence="6">
    <location>
        <begin position="44"/>
        <end position="65"/>
    </location>
</feature>
<feature type="transmembrane region" description="Helical" evidence="6">
    <location>
        <begin position="86"/>
        <end position="105"/>
    </location>
</feature>
<comment type="function">
    <text evidence="6">Na(+)/H(+) antiporter that extrudes sodium in exchange for external protons.</text>
</comment>
<gene>
    <name evidence="6 7" type="primary">nhaA</name>
    <name evidence="7" type="ORF">GRI75_12985</name>
</gene>
<keyword evidence="6" id="KW-0739">Sodium transport</keyword>
<comment type="catalytic activity">
    <reaction evidence="6">
        <text>Na(+)(in) + 2 H(+)(out) = Na(+)(out) + 2 H(+)(in)</text>
        <dbReference type="Rhea" id="RHEA:29251"/>
        <dbReference type="ChEBI" id="CHEBI:15378"/>
        <dbReference type="ChEBI" id="CHEBI:29101"/>
    </reaction>
</comment>
<dbReference type="Gene3D" id="1.20.1530.10">
    <property type="entry name" value="Na+/H+ antiporter like domain"/>
    <property type="match status" value="1"/>
</dbReference>
<accession>A0A6I4UY92</accession>
<dbReference type="NCBIfam" id="NF007111">
    <property type="entry name" value="PRK09560.1"/>
    <property type="match status" value="1"/>
</dbReference>
<dbReference type="InterPro" id="IPR004670">
    <property type="entry name" value="NhaA"/>
</dbReference>
<keyword evidence="2 6" id="KW-1003">Cell membrane</keyword>
<keyword evidence="8" id="KW-1185">Reference proteome</keyword>
<dbReference type="NCBIfam" id="TIGR00773">
    <property type="entry name" value="NhaA"/>
    <property type="match status" value="1"/>
</dbReference>
<dbReference type="PANTHER" id="PTHR30341:SF0">
    <property type="entry name" value="NA(+)_H(+) ANTIPORTER NHAA"/>
    <property type="match status" value="1"/>
</dbReference>
<dbReference type="GO" id="GO:0005886">
    <property type="term" value="C:plasma membrane"/>
    <property type="evidence" value="ECO:0007669"/>
    <property type="project" value="UniProtKB-SubCell"/>
</dbReference>